<organism evidence="1 2">
    <name type="scientific">Methylobacterium planeticum</name>
    <dbReference type="NCBI Taxonomy" id="2615211"/>
    <lineage>
        <taxon>Bacteria</taxon>
        <taxon>Pseudomonadati</taxon>
        <taxon>Pseudomonadota</taxon>
        <taxon>Alphaproteobacteria</taxon>
        <taxon>Hyphomicrobiales</taxon>
        <taxon>Methylobacteriaceae</taxon>
        <taxon>Methylobacterium</taxon>
    </lineage>
</organism>
<gene>
    <name evidence="1" type="ORF">F6X51_17055</name>
</gene>
<evidence type="ECO:0008006" key="3">
    <source>
        <dbReference type="Google" id="ProtNLM"/>
    </source>
</evidence>
<dbReference type="InterPro" id="IPR035093">
    <property type="entry name" value="RelE/ParE_toxin_dom_sf"/>
</dbReference>
<comment type="caution">
    <text evidence="1">The sequence shown here is derived from an EMBL/GenBank/DDBJ whole genome shotgun (WGS) entry which is preliminary data.</text>
</comment>
<dbReference type="Gene3D" id="3.30.2310.20">
    <property type="entry name" value="RelE-like"/>
    <property type="match status" value="1"/>
</dbReference>
<name>A0A6N6MMW6_9HYPH</name>
<dbReference type="InterPro" id="IPR007711">
    <property type="entry name" value="HigB-1"/>
</dbReference>
<sequence>MIARVRSKARKRFWTRSDAAGLRANWVDRIERQLTLLEQAQVPEDMNVPGYGFHALAGGMAGRDAVAVAVAVSRNWRLTFGFEGQDAIDVDLEDYHGR</sequence>
<evidence type="ECO:0000313" key="1">
    <source>
        <dbReference type="EMBL" id="KAB1072136.1"/>
    </source>
</evidence>
<dbReference type="Proteomes" id="UP000441523">
    <property type="component" value="Unassembled WGS sequence"/>
</dbReference>
<dbReference type="SUPFAM" id="SSF143011">
    <property type="entry name" value="RelE-like"/>
    <property type="match status" value="1"/>
</dbReference>
<dbReference type="AlphaFoldDB" id="A0A6N6MMW6"/>
<keyword evidence="2" id="KW-1185">Reference proteome</keyword>
<dbReference type="Pfam" id="PF05015">
    <property type="entry name" value="HigB-like_toxin"/>
    <property type="match status" value="1"/>
</dbReference>
<evidence type="ECO:0000313" key="2">
    <source>
        <dbReference type="Proteomes" id="UP000441523"/>
    </source>
</evidence>
<protein>
    <recommendedName>
        <fullName evidence="3">Plasmid maintenance system killer protein</fullName>
    </recommendedName>
</protein>
<proteinExistence type="predicted"/>
<dbReference type="RefSeq" id="WP_150964881.1">
    <property type="nucleotide sequence ID" value="NZ_VZZJ01000015.1"/>
</dbReference>
<accession>A0A6N6MMW6</accession>
<reference evidence="1 2" key="1">
    <citation type="submission" date="2019-09" db="EMBL/GenBank/DDBJ databases">
        <title>YIM 132548 draft genome.</title>
        <authorList>
            <person name="Jiang L."/>
        </authorList>
    </citation>
    <scope>NUCLEOTIDE SEQUENCE [LARGE SCALE GENOMIC DNA]</scope>
    <source>
        <strain evidence="1 2">YIM 132548</strain>
    </source>
</reference>
<dbReference type="EMBL" id="VZZJ01000015">
    <property type="protein sequence ID" value="KAB1072136.1"/>
    <property type="molecule type" value="Genomic_DNA"/>
</dbReference>